<feature type="region of interest" description="Disordered" evidence="1">
    <location>
        <begin position="1"/>
        <end position="42"/>
    </location>
</feature>
<name>A0AAV7SBF1_PLEWA</name>
<evidence type="ECO:0000313" key="3">
    <source>
        <dbReference type="Proteomes" id="UP001066276"/>
    </source>
</evidence>
<feature type="compositionally biased region" description="Basic residues" evidence="1">
    <location>
        <begin position="1"/>
        <end position="12"/>
    </location>
</feature>
<organism evidence="2 3">
    <name type="scientific">Pleurodeles waltl</name>
    <name type="common">Iberian ribbed newt</name>
    <dbReference type="NCBI Taxonomy" id="8319"/>
    <lineage>
        <taxon>Eukaryota</taxon>
        <taxon>Metazoa</taxon>
        <taxon>Chordata</taxon>
        <taxon>Craniata</taxon>
        <taxon>Vertebrata</taxon>
        <taxon>Euteleostomi</taxon>
        <taxon>Amphibia</taxon>
        <taxon>Batrachia</taxon>
        <taxon>Caudata</taxon>
        <taxon>Salamandroidea</taxon>
        <taxon>Salamandridae</taxon>
        <taxon>Pleurodelinae</taxon>
        <taxon>Pleurodeles</taxon>
    </lineage>
</organism>
<protein>
    <submittedName>
        <fullName evidence="2">Uncharacterized protein</fullName>
    </submittedName>
</protein>
<keyword evidence="3" id="KW-1185">Reference proteome</keyword>
<dbReference type="Proteomes" id="UP001066276">
    <property type="component" value="Chromosome 4_2"/>
</dbReference>
<sequence length="150" mass="16114">MPKTRVGRKRRGGQGMKRAQWQLKRQPCWNGDEGKGEDRGEAPWDLAELWDSVEVGEYWDAEDIGSTEVDSSNLGQDLIEDRGRPSTLDAACCTMAAKGIPLSSRSESTGPKETRVEDPSGVSLVAHLACRASTQVAAVVAACSLPQNGA</sequence>
<accession>A0AAV7SBF1</accession>
<proteinExistence type="predicted"/>
<feature type="compositionally biased region" description="Basic and acidic residues" evidence="1">
    <location>
        <begin position="32"/>
        <end position="42"/>
    </location>
</feature>
<evidence type="ECO:0000256" key="1">
    <source>
        <dbReference type="SAM" id="MobiDB-lite"/>
    </source>
</evidence>
<dbReference type="AlphaFoldDB" id="A0AAV7SBF1"/>
<evidence type="ECO:0000313" key="2">
    <source>
        <dbReference type="EMBL" id="KAJ1160413.1"/>
    </source>
</evidence>
<comment type="caution">
    <text evidence="2">The sequence shown here is derived from an EMBL/GenBank/DDBJ whole genome shotgun (WGS) entry which is preliminary data.</text>
</comment>
<gene>
    <name evidence="2" type="ORF">NDU88_000915</name>
</gene>
<reference evidence="2" key="1">
    <citation type="journal article" date="2022" name="bioRxiv">
        <title>Sequencing and chromosome-scale assembly of the giantPleurodeles waltlgenome.</title>
        <authorList>
            <person name="Brown T."/>
            <person name="Elewa A."/>
            <person name="Iarovenko S."/>
            <person name="Subramanian E."/>
            <person name="Araus A.J."/>
            <person name="Petzold A."/>
            <person name="Susuki M."/>
            <person name="Suzuki K.-i.T."/>
            <person name="Hayashi T."/>
            <person name="Toyoda A."/>
            <person name="Oliveira C."/>
            <person name="Osipova E."/>
            <person name="Leigh N.D."/>
            <person name="Simon A."/>
            <person name="Yun M.H."/>
        </authorList>
    </citation>
    <scope>NUCLEOTIDE SEQUENCE</scope>
    <source>
        <strain evidence="2">20211129_DDA</strain>
        <tissue evidence="2">Liver</tissue>
    </source>
</reference>
<dbReference type="EMBL" id="JANPWB010000008">
    <property type="protein sequence ID" value="KAJ1160413.1"/>
    <property type="molecule type" value="Genomic_DNA"/>
</dbReference>